<feature type="region of interest" description="Disordered" evidence="1">
    <location>
        <begin position="70"/>
        <end position="99"/>
    </location>
</feature>
<keyword evidence="3" id="KW-1185">Reference proteome</keyword>
<comment type="caution">
    <text evidence="2">The sequence shown here is derived from an EMBL/GenBank/DDBJ whole genome shotgun (WGS) entry which is preliminary data.</text>
</comment>
<sequence>MHLRRLRQALARYTLTDSVEQASSIAQLVAEGDAEAGHAGWRNAFETELMPILQRASDFLRLRESELYFRQNASPKTENEDAPPPSSDQQSRRGDEEESFAVVTRREIALLAVGHDELAKAHRRREVSPERYREIVLSATREMLTYFSQQESTSYAALRSQL</sequence>
<dbReference type="EMBL" id="JBGBPQ010000016">
    <property type="protein sequence ID" value="KAL1508775.1"/>
    <property type="molecule type" value="Genomic_DNA"/>
</dbReference>
<organism evidence="2 3">
    <name type="scientific">Prymnesium parvum</name>
    <name type="common">Toxic golden alga</name>
    <dbReference type="NCBI Taxonomy" id="97485"/>
    <lineage>
        <taxon>Eukaryota</taxon>
        <taxon>Haptista</taxon>
        <taxon>Haptophyta</taxon>
        <taxon>Prymnesiophyceae</taxon>
        <taxon>Prymnesiales</taxon>
        <taxon>Prymnesiaceae</taxon>
        <taxon>Prymnesium</taxon>
    </lineage>
</organism>
<evidence type="ECO:0000313" key="3">
    <source>
        <dbReference type="Proteomes" id="UP001515480"/>
    </source>
</evidence>
<dbReference type="Proteomes" id="UP001515480">
    <property type="component" value="Unassembled WGS sequence"/>
</dbReference>
<protein>
    <submittedName>
        <fullName evidence="2">Uncharacterized protein</fullName>
    </submittedName>
</protein>
<evidence type="ECO:0000256" key="1">
    <source>
        <dbReference type="SAM" id="MobiDB-lite"/>
    </source>
</evidence>
<gene>
    <name evidence="2" type="ORF">AB1Y20_004870</name>
</gene>
<proteinExistence type="predicted"/>
<accession>A0AB34J1H2</accession>
<dbReference type="AlphaFoldDB" id="A0AB34J1H2"/>
<reference evidence="2 3" key="1">
    <citation type="journal article" date="2024" name="Science">
        <title>Giant polyketide synthase enzymes in the biosynthesis of giant marine polyether toxins.</title>
        <authorList>
            <person name="Fallon T.R."/>
            <person name="Shende V.V."/>
            <person name="Wierzbicki I.H."/>
            <person name="Pendleton A.L."/>
            <person name="Watervoot N.F."/>
            <person name="Auber R.P."/>
            <person name="Gonzalez D.J."/>
            <person name="Wisecaver J.H."/>
            <person name="Moore B.S."/>
        </authorList>
    </citation>
    <scope>NUCLEOTIDE SEQUENCE [LARGE SCALE GENOMIC DNA]</scope>
    <source>
        <strain evidence="2 3">12B1</strain>
    </source>
</reference>
<evidence type="ECO:0000313" key="2">
    <source>
        <dbReference type="EMBL" id="KAL1508775.1"/>
    </source>
</evidence>
<name>A0AB34J1H2_PRYPA</name>